<name>A0A7J3MWP4_9CREN</name>
<evidence type="ECO:0000313" key="1">
    <source>
        <dbReference type="EMBL" id="HFQ79099.1"/>
    </source>
</evidence>
<reference evidence="2" key="1">
    <citation type="journal article" date="2020" name="mSystems">
        <title>Genome- and Community-Level Interaction Insights into Carbon Utilization and Element Cycling Functions of Hydrothermarchaeota in Hydrothermal Sediment.</title>
        <authorList>
            <person name="Zhou Z."/>
            <person name="Liu Y."/>
            <person name="Xu W."/>
            <person name="Pan J."/>
            <person name="Luo Z.H."/>
            <person name="Li M."/>
        </authorList>
    </citation>
    <scope>NUCLEOTIDE SEQUENCE [LARGE SCALE GENOMIC DNA]</scope>
    <source>
        <strain evidence="1">SpSt-629</strain>
        <strain evidence="2">SpSt-688</strain>
    </source>
</reference>
<sequence>MYIPRDELIDVIVRNGMVEEFASWIKKKLGDDGDPISLEDVDYEYLLHFALEKKLINVDELPEYIKDLENIQYPDIDDKELEMRRLPRKIRRKT</sequence>
<gene>
    <name evidence="1" type="ORF">ENT99_05280</name>
    <name evidence="2" type="ORF">ENU64_00795</name>
</gene>
<dbReference type="EMBL" id="DTDH01000021">
    <property type="protein sequence ID" value="HGT97953.1"/>
    <property type="molecule type" value="Genomic_DNA"/>
</dbReference>
<proteinExistence type="predicted"/>
<accession>A0A7J3MWP4</accession>
<dbReference type="EMBL" id="DTAU01000104">
    <property type="protein sequence ID" value="HFQ79099.1"/>
    <property type="molecule type" value="Genomic_DNA"/>
</dbReference>
<dbReference type="AlphaFoldDB" id="A0A7J3MWP4"/>
<evidence type="ECO:0000313" key="2">
    <source>
        <dbReference type="EMBL" id="HGT97953.1"/>
    </source>
</evidence>
<protein>
    <submittedName>
        <fullName evidence="2">Uncharacterized protein</fullName>
    </submittedName>
</protein>
<organism evidence="2">
    <name type="scientific">Ignisphaera aggregans</name>
    <dbReference type="NCBI Taxonomy" id="334771"/>
    <lineage>
        <taxon>Archaea</taxon>
        <taxon>Thermoproteota</taxon>
        <taxon>Thermoprotei</taxon>
        <taxon>Desulfurococcales</taxon>
        <taxon>Desulfurococcaceae</taxon>
        <taxon>Ignisphaera</taxon>
    </lineage>
</organism>
<comment type="caution">
    <text evidence="2">The sequence shown here is derived from an EMBL/GenBank/DDBJ whole genome shotgun (WGS) entry which is preliminary data.</text>
</comment>